<keyword evidence="1" id="KW-0472">Membrane</keyword>
<organism evidence="2">
    <name type="scientific">Pelagibacter ubique</name>
    <dbReference type="NCBI Taxonomy" id="198252"/>
    <lineage>
        <taxon>Bacteria</taxon>
        <taxon>Pseudomonadati</taxon>
        <taxon>Pseudomonadota</taxon>
        <taxon>Alphaproteobacteria</taxon>
        <taxon>Candidatus Pelagibacterales</taxon>
        <taxon>Candidatus Pelagibacteraceae</taxon>
        <taxon>Candidatus Pelagibacter</taxon>
    </lineage>
</organism>
<dbReference type="AlphaFoldDB" id="B1A0Q2"/>
<dbReference type="EMBL" id="EU410957">
    <property type="protein sequence ID" value="ACA21551.1"/>
    <property type="molecule type" value="Genomic_DNA"/>
</dbReference>
<sequence length="181" mass="19543">MLCFAGTAVIAALHQSRNVLRSAANVAWHDKNLYSLPLGPYRRDQRSGKEENVAKGEFASWADCAADLVAVAAGRSSADLVVQNSRLVNVQSREVLENWQIAVVRGRFAYVGPDARHCIGPKTQIIDAGGRYLIPGLCDGHMHIESGMLIPAEFALPAQCTGIIAFVFLVIAETILLSSIL</sequence>
<evidence type="ECO:0000313" key="2">
    <source>
        <dbReference type="EMBL" id="ACA21551.1"/>
    </source>
</evidence>
<dbReference type="GO" id="GO:0016810">
    <property type="term" value="F:hydrolase activity, acting on carbon-nitrogen (but not peptide) bonds"/>
    <property type="evidence" value="ECO:0007669"/>
    <property type="project" value="InterPro"/>
</dbReference>
<name>B1A0Q2_PELUQ</name>
<dbReference type="InterPro" id="IPR011059">
    <property type="entry name" value="Metal-dep_hydrolase_composite"/>
</dbReference>
<feature type="transmembrane region" description="Helical" evidence="1">
    <location>
        <begin position="154"/>
        <end position="177"/>
    </location>
</feature>
<keyword evidence="1" id="KW-1133">Transmembrane helix</keyword>
<proteinExistence type="predicted"/>
<dbReference type="Gene3D" id="3.20.20.140">
    <property type="entry name" value="Metal-dependent hydrolases"/>
    <property type="match status" value="1"/>
</dbReference>
<dbReference type="SUPFAM" id="SSF51338">
    <property type="entry name" value="Composite domain of metallo-dependent hydrolases"/>
    <property type="match status" value="1"/>
</dbReference>
<protein>
    <submittedName>
        <fullName evidence="2">Putative adenine deaminase</fullName>
    </submittedName>
</protein>
<evidence type="ECO:0000256" key="1">
    <source>
        <dbReference type="SAM" id="Phobius"/>
    </source>
</evidence>
<accession>B1A0Q2</accession>
<keyword evidence="1" id="KW-0812">Transmembrane</keyword>
<dbReference type="Gene3D" id="2.30.40.10">
    <property type="entry name" value="Urease, subunit C, domain 1"/>
    <property type="match status" value="1"/>
</dbReference>
<reference evidence="2" key="1">
    <citation type="journal article" date="2008" name="ISME J.">
        <title>A rare SAR11 fosmid clone confirming genetic variability in the 'Candidatus Pelagibacter ubique' genome.</title>
        <authorList>
            <person name="Gilbert J.A."/>
            <person name="Muhling M."/>
            <person name="Joint I."/>
        </authorList>
    </citation>
    <scope>NUCLEOTIDE SEQUENCE</scope>
</reference>